<dbReference type="EMBL" id="RWJN01000035">
    <property type="protein sequence ID" value="TCD69703.1"/>
    <property type="molecule type" value="Genomic_DNA"/>
</dbReference>
<dbReference type="AlphaFoldDB" id="A0A4R0RR54"/>
<evidence type="ECO:0000313" key="2">
    <source>
        <dbReference type="EMBL" id="TCD69703.1"/>
    </source>
</evidence>
<keyword evidence="3" id="KW-1185">Reference proteome</keyword>
<dbReference type="Pfam" id="PF12937">
    <property type="entry name" value="F-box-like"/>
    <property type="match status" value="1"/>
</dbReference>
<dbReference type="InterPro" id="IPR032675">
    <property type="entry name" value="LRR_dom_sf"/>
</dbReference>
<accession>A0A4R0RR54</accession>
<evidence type="ECO:0000259" key="1">
    <source>
        <dbReference type="Pfam" id="PF12937"/>
    </source>
</evidence>
<comment type="caution">
    <text evidence="2">The sequence shown here is derived from an EMBL/GenBank/DDBJ whole genome shotgun (WGS) entry which is preliminary data.</text>
</comment>
<dbReference type="STRING" id="92696.A0A4R0RR54"/>
<dbReference type="SUPFAM" id="SSF52047">
    <property type="entry name" value="RNI-like"/>
    <property type="match status" value="1"/>
</dbReference>
<gene>
    <name evidence="2" type="ORF">EIP91_006470</name>
</gene>
<dbReference type="Gene3D" id="1.20.1280.50">
    <property type="match status" value="1"/>
</dbReference>
<dbReference type="Gene3D" id="3.80.10.10">
    <property type="entry name" value="Ribonuclease Inhibitor"/>
    <property type="match status" value="1"/>
</dbReference>
<proteinExistence type="predicted"/>
<name>A0A4R0RR54_9APHY</name>
<dbReference type="OrthoDB" id="3181669at2759"/>
<protein>
    <recommendedName>
        <fullName evidence="1">F-box domain-containing protein</fullName>
    </recommendedName>
</protein>
<reference evidence="2 3" key="1">
    <citation type="submission" date="2018-11" db="EMBL/GenBank/DDBJ databases">
        <title>Genome assembly of Steccherinum ochraceum LE-BIN_3174, the white-rot fungus of the Steccherinaceae family (The Residual Polyporoid clade, Polyporales, Basidiomycota).</title>
        <authorList>
            <person name="Fedorova T.V."/>
            <person name="Glazunova O.A."/>
            <person name="Landesman E.O."/>
            <person name="Moiseenko K.V."/>
            <person name="Psurtseva N.V."/>
            <person name="Savinova O.S."/>
            <person name="Shakhova N.V."/>
            <person name="Tyazhelova T.V."/>
            <person name="Vasina D.V."/>
        </authorList>
    </citation>
    <scope>NUCLEOTIDE SEQUENCE [LARGE SCALE GENOMIC DNA]</scope>
    <source>
        <strain evidence="2 3">LE-BIN_3174</strain>
    </source>
</reference>
<organism evidence="2 3">
    <name type="scientific">Steccherinum ochraceum</name>
    <dbReference type="NCBI Taxonomy" id="92696"/>
    <lineage>
        <taxon>Eukaryota</taxon>
        <taxon>Fungi</taxon>
        <taxon>Dikarya</taxon>
        <taxon>Basidiomycota</taxon>
        <taxon>Agaricomycotina</taxon>
        <taxon>Agaricomycetes</taxon>
        <taxon>Polyporales</taxon>
        <taxon>Steccherinaceae</taxon>
        <taxon>Steccherinum</taxon>
    </lineage>
</organism>
<feature type="domain" description="F-box" evidence="1">
    <location>
        <begin position="55"/>
        <end position="118"/>
    </location>
</feature>
<dbReference type="InterPro" id="IPR001810">
    <property type="entry name" value="F-box_dom"/>
</dbReference>
<sequence length="610" mass="68911">MAEKLGSKVRTRSTATEVVVKPRDKQRKLLEKEIAHHAQVLLDKKLHLNTLTDIAVLPPELLAEIFMWYIELELGARVASAPFHPPMPYCWLKIAHICHHWREVALRTPSLWRNITFRSYRDCARVQEMIKRSKNAELVLRVDSRARFTEGIKEVLSQMHRAVELHLYGSADVMVASEELNVKEAPRLVALSFAHISDGDLPQLFTDCDMPNLRELTLQRCRIDPAHGVFSRPLEKLVLRQNVSIGILTALKTLQTLNHLELVGTFTLLDPTTVALPQVTAAQRIALPNLSFLRLSGRLIQIAHLWNILVLPSSTVIEFESYPTRETEYNAVAPIIASRMNDHINGAHKTIISTLACWFDNDSNREEGSYGPGSNCLAIDLHTETLPIETLGLRKTRPHLRIAIPPPGPSLLPTRIIDALLPNLPLGNVESVFLGDMPLANSAKSSWTKLLEGMPKLTTLRAAGRPADDLYKLLKSRVEDRTAPKKTRRKMQWLMPRLQTLLVEDGLVNVTEPAPPGMRTDHLESFIKILQSRAKSGSGLRHLGLTRCYNLNDEIVESMRSQLNLDELEWDGFVQSWFEDENSDEEDDMGLFGPGWFPFFGPFDSDSDDF</sequence>
<evidence type="ECO:0000313" key="3">
    <source>
        <dbReference type="Proteomes" id="UP000292702"/>
    </source>
</evidence>
<dbReference type="Proteomes" id="UP000292702">
    <property type="component" value="Unassembled WGS sequence"/>
</dbReference>